<dbReference type="OrthoDB" id="10057281at2759"/>
<comment type="caution">
    <text evidence="2">The sequence shown here is derived from an EMBL/GenBank/DDBJ whole genome shotgun (WGS) entry which is preliminary data.</text>
</comment>
<dbReference type="InterPro" id="IPR027968">
    <property type="entry name" value="JHY"/>
</dbReference>
<dbReference type="Pfam" id="PF15261">
    <property type="entry name" value="JHY"/>
    <property type="match status" value="1"/>
</dbReference>
<gene>
    <name evidence="2" type="ORF">GMRT_13350</name>
</gene>
<evidence type="ECO:0000256" key="1">
    <source>
        <dbReference type="SAM" id="MobiDB-lite"/>
    </source>
</evidence>
<name>A0A4Z1SN92_GIAMU</name>
<proteinExistence type="predicted"/>
<protein>
    <submittedName>
        <fullName evidence="2">Uncharacterized protein</fullName>
    </submittedName>
</protein>
<feature type="compositionally biased region" description="Basic and acidic residues" evidence="1">
    <location>
        <begin position="48"/>
        <end position="69"/>
    </location>
</feature>
<feature type="region of interest" description="Disordered" evidence="1">
    <location>
        <begin position="40"/>
        <end position="93"/>
    </location>
</feature>
<evidence type="ECO:0000313" key="3">
    <source>
        <dbReference type="Proteomes" id="UP000315496"/>
    </source>
</evidence>
<dbReference type="Proteomes" id="UP000315496">
    <property type="component" value="Chromosome 5"/>
</dbReference>
<feature type="compositionally biased region" description="Polar residues" evidence="1">
    <location>
        <begin position="78"/>
        <end position="90"/>
    </location>
</feature>
<dbReference type="AlphaFoldDB" id="A0A4Z1SN92"/>
<sequence>MKRGIGQQRGGLGPDLERECTVEAQRRLQARLNYSTQAKEAIKNAPTRTEKIPEKSQAEKLAERRRDYAKSIPKPQVRMTQSSMEVSTKPVTLPKLKPESDLVRLMDLLREHDRLREECTKFYEHLADT</sequence>
<keyword evidence="3" id="KW-1185">Reference proteome</keyword>
<dbReference type="VEuPathDB" id="GiardiaDB:GMRT_13350"/>
<reference evidence="2 3" key="1">
    <citation type="submission" date="2019-05" db="EMBL/GenBank/DDBJ databases">
        <title>The compact genome of Giardia muris reveals important steps in the evolution of intestinal protozoan parasites.</title>
        <authorList>
            <person name="Xu F."/>
            <person name="Jimenez-Gonzalez A."/>
            <person name="Einarsson E."/>
            <person name="Astvaldsson A."/>
            <person name="Peirasmaki D."/>
            <person name="Eckmann L."/>
            <person name="Andersson J.O."/>
            <person name="Svard S.G."/>
            <person name="Jerlstrom-Hultqvist J."/>
        </authorList>
    </citation>
    <scope>NUCLEOTIDE SEQUENCE [LARGE SCALE GENOMIC DNA]</scope>
    <source>
        <strain evidence="2 3">Roberts-Thomson</strain>
    </source>
</reference>
<evidence type="ECO:0000313" key="2">
    <source>
        <dbReference type="EMBL" id="TNJ26315.1"/>
    </source>
</evidence>
<accession>A0A4Z1SN92</accession>
<organism evidence="2 3">
    <name type="scientific">Giardia muris</name>
    <dbReference type="NCBI Taxonomy" id="5742"/>
    <lineage>
        <taxon>Eukaryota</taxon>
        <taxon>Metamonada</taxon>
        <taxon>Diplomonadida</taxon>
        <taxon>Hexamitidae</taxon>
        <taxon>Giardiinae</taxon>
        <taxon>Giardia</taxon>
    </lineage>
</organism>
<dbReference type="EMBL" id="VDLU01000005">
    <property type="protein sequence ID" value="TNJ26315.1"/>
    <property type="molecule type" value="Genomic_DNA"/>
</dbReference>